<dbReference type="EMBL" id="JAAIYO010000010">
    <property type="protein sequence ID" value="MBE4752048.1"/>
    <property type="molecule type" value="Genomic_DNA"/>
</dbReference>
<dbReference type="Proteomes" id="UP001516472">
    <property type="component" value="Unassembled WGS sequence"/>
</dbReference>
<evidence type="ECO:0000256" key="1">
    <source>
        <dbReference type="SAM" id="SignalP"/>
    </source>
</evidence>
<accession>A0ABR9PVT5</accession>
<name>A0ABR9PVT5_9BACT</name>
<evidence type="ECO:0000313" key="2">
    <source>
        <dbReference type="EMBL" id="MBE4752048.1"/>
    </source>
</evidence>
<feature type="chain" id="PRO_5045873174" description="Cyanovirin-N domain-containing protein" evidence="1">
    <location>
        <begin position="25"/>
        <end position="173"/>
    </location>
</feature>
<comment type="caution">
    <text evidence="2">The sequence shown here is derived from an EMBL/GenBank/DDBJ whole genome shotgun (WGS) entry which is preliminary data.</text>
</comment>
<protein>
    <recommendedName>
        <fullName evidence="4">Cyanovirin-N domain-containing protein</fullName>
    </recommendedName>
</protein>
<keyword evidence="3" id="KW-1185">Reference proteome</keyword>
<dbReference type="RefSeq" id="WP_193429238.1">
    <property type="nucleotide sequence ID" value="NZ_CBCSIP010000127.1"/>
</dbReference>
<organism evidence="2 3">
    <name type="scientific">Corallococcus soli</name>
    <dbReference type="NCBI Taxonomy" id="2710757"/>
    <lineage>
        <taxon>Bacteria</taxon>
        <taxon>Pseudomonadati</taxon>
        <taxon>Myxococcota</taxon>
        <taxon>Myxococcia</taxon>
        <taxon>Myxococcales</taxon>
        <taxon>Cystobacterineae</taxon>
        <taxon>Myxococcaceae</taxon>
        <taxon>Corallococcus</taxon>
    </lineage>
</organism>
<keyword evidence="1" id="KW-0732">Signal</keyword>
<sequence>MSAIRRVLPLLALAFAIAPVASWAYKVECQNDFLVYVCGNGTVIRCLYDMNHQTDCDDDPVIATIACAGNGGFVRFDHSPGTTTVAEYMGNLDLAELQCTDCDNGGNPIPIVTGSWTGMCQDNTEASCNEIEESCFVKAMQFESECESRGGVKASFWHLDFPFLTQGAQSTQP</sequence>
<reference evidence="2 3" key="1">
    <citation type="submission" date="2020-02" db="EMBL/GenBank/DDBJ databases">
        <authorList>
            <person name="Babadi Z.K."/>
            <person name="Risdian C."/>
            <person name="Ebrahimipour G.H."/>
            <person name="Wink J."/>
        </authorList>
    </citation>
    <scope>NUCLEOTIDE SEQUENCE [LARGE SCALE GENOMIC DNA]</scope>
    <source>
        <strain evidence="2 3">ZKHCc1 1396</strain>
    </source>
</reference>
<evidence type="ECO:0000313" key="3">
    <source>
        <dbReference type="Proteomes" id="UP001516472"/>
    </source>
</evidence>
<proteinExistence type="predicted"/>
<gene>
    <name evidence="2" type="ORF">G4177_28160</name>
</gene>
<evidence type="ECO:0008006" key="4">
    <source>
        <dbReference type="Google" id="ProtNLM"/>
    </source>
</evidence>
<feature type="signal peptide" evidence="1">
    <location>
        <begin position="1"/>
        <end position="24"/>
    </location>
</feature>